<feature type="region of interest" description="Disordered" evidence="1">
    <location>
        <begin position="212"/>
        <end position="264"/>
    </location>
</feature>
<gene>
    <name evidence="2" type="ORF">PVAR5_2039</name>
</gene>
<evidence type="ECO:0000313" key="2">
    <source>
        <dbReference type="EMBL" id="GAD93429.1"/>
    </source>
</evidence>
<comment type="caution">
    <text evidence="2">The sequence shown here is derived from an EMBL/GenBank/DDBJ whole genome shotgun (WGS) entry which is preliminary data.</text>
</comment>
<feature type="region of interest" description="Disordered" evidence="1">
    <location>
        <begin position="1"/>
        <end position="56"/>
    </location>
</feature>
<dbReference type="HOGENOM" id="CLU_855284_0_0_1"/>
<dbReference type="InParanoid" id="V5FAL4"/>
<dbReference type="OrthoDB" id="10608693at2759"/>
<reference evidence="3" key="1">
    <citation type="journal article" date="2014" name="Genome Announc.">
        <title>Draft genome sequence of the formaldehyde-resistant fungus Byssochlamys spectabilis No. 5 (anamorph Paecilomyces variotii No. 5) (NBRC109023).</title>
        <authorList>
            <person name="Oka T."/>
            <person name="Ekino K."/>
            <person name="Fukuda K."/>
            <person name="Nomura Y."/>
        </authorList>
    </citation>
    <scope>NUCLEOTIDE SEQUENCE [LARGE SCALE GENOMIC DNA]</scope>
    <source>
        <strain evidence="3">No. 5 / NBRC 109023</strain>
    </source>
</reference>
<protein>
    <submittedName>
        <fullName evidence="2">Uncharacterized protein</fullName>
    </submittedName>
</protein>
<accession>V5FAL4</accession>
<feature type="region of interest" description="Disordered" evidence="1">
    <location>
        <begin position="286"/>
        <end position="325"/>
    </location>
</feature>
<evidence type="ECO:0000313" key="3">
    <source>
        <dbReference type="Proteomes" id="UP000018001"/>
    </source>
</evidence>
<evidence type="ECO:0000256" key="1">
    <source>
        <dbReference type="SAM" id="MobiDB-lite"/>
    </source>
</evidence>
<dbReference type="AlphaFoldDB" id="V5FAL4"/>
<sequence>MDDTYGVDDGMPAPSEYGGSVGPGSPDGPASPGGPGGHEASVTHGGQQSVVDPDGNYIHLFNDESQREVTPVAAVYLRYSANAAERERALETALHAREDRRGVGGYNPWIADFFIPESFKQWLADEGRVEFVPYGGRRFVRAVPLSEATGRHAREKIGHGPSDAEISRRAQGTRLLSILIWLANRGEHTFLHQWCMWTAHVRRRGLIRQAERGPFAPGEFPPPSDYPSPQMYAGQMSPRPPHGYGPRRRPPPPPPPAYHMPMSPQMAMDPERLMHLGMGGMMPPPPEYYGHGRRRRGPRRPSFSPHGFGPRDPRFHDFYGGGGYY</sequence>
<proteinExistence type="predicted"/>
<dbReference type="EMBL" id="BAUL01000057">
    <property type="protein sequence ID" value="GAD93429.1"/>
    <property type="molecule type" value="Genomic_DNA"/>
</dbReference>
<keyword evidence="3" id="KW-1185">Reference proteome</keyword>
<name>V5FAL4_BYSSN</name>
<dbReference type="Proteomes" id="UP000018001">
    <property type="component" value="Unassembled WGS sequence"/>
</dbReference>
<organism evidence="2 3">
    <name type="scientific">Byssochlamys spectabilis (strain No. 5 / NBRC 109023)</name>
    <name type="common">Paecilomyces variotii</name>
    <dbReference type="NCBI Taxonomy" id="1356009"/>
    <lineage>
        <taxon>Eukaryota</taxon>
        <taxon>Fungi</taxon>
        <taxon>Dikarya</taxon>
        <taxon>Ascomycota</taxon>
        <taxon>Pezizomycotina</taxon>
        <taxon>Eurotiomycetes</taxon>
        <taxon>Eurotiomycetidae</taxon>
        <taxon>Eurotiales</taxon>
        <taxon>Thermoascaceae</taxon>
        <taxon>Paecilomyces</taxon>
    </lineage>
</organism>